<keyword evidence="3" id="KW-0677">Repeat</keyword>
<evidence type="ECO:0000256" key="3">
    <source>
        <dbReference type="ARBA" id="ARBA00022737"/>
    </source>
</evidence>
<comment type="subcellular location">
    <subcellularLocation>
        <location evidence="1">Nucleus</location>
    </subcellularLocation>
</comment>
<evidence type="ECO:0000256" key="5">
    <source>
        <dbReference type="ARBA" id="ARBA00022833"/>
    </source>
</evidence>
<keyword evidence="2" id="KW-0479">Metal-binding</keyword>
<feature type="compositionally biased region" description="Low complexity" evidence="8">
    <location>
        <begin position="216"/>
        <end position="227"/>
    </location>
</feature>
<dbReference type="Pfam" id="PF13832">
    <property type="entry name" value="zf-HC5HC2H_2"/>
    <property type="match status" value="1"/>
</dbReference>
<dbReference type="SMART" id="SM00249">
    <property type="entry name" value="PHD"/>
    <property type="match status" value="2"/>
</dbReference>
<evidence type="ECO:0000256" key="6">
    <source>
        <dbReference type="ARBA" id="ARBA00023242"/>
    </source>
</evidence>
<gene>
    <name evidence="11" type="ORF">EX30DRAFT_332820</name>
</gene>
<dbReference type="PANTHER" id="PTHR13793:SF107">
    <property type="entry name" value="BROMODOMAIN-CONTAINING PROTEIN HOMOLOG"/>
    <property type="match status" value="1"/>
</dbReference>
<dbReference type="InterPro" id="IPR013083">
    <property type="entry name" value="Znf_RING/FYVE/PHD"/>
</dbReference>
<feature type="compositionally biased region" description="Low complexity" evidence="8">
    <location>
        <begin position="295"/>
        <end position="314"/>
    </location>
</feature>
<dbReference type="STRING" id="341454.A0A4S2MTU2"/>
<feature type="compositionally biased region" description="Polar residues" evidence="8">
    <location>
        <begin position="1"/>
        <end position="16"/>
    </location>
</feature>
<evidence type="ECO:0000313" key="11">
    <source>
        <dbReference type="EMBL" id="TGZ79920.1"/>
    </source>
</evidence>
<feature type="region of interest" description="Disordered" evidence="8">
    <location>
        <begin position="1186"/>
        <end position="1534"/>
    </location>
</feature>
<accession>A0A4S2MTU2</accession>
<evidence type="ECO:0000256" key="1">
    <source>
        <dbReference type="ARBA" id="ARBA00004123"/>
    </source>
</evidence>
<keyword evidence="6" id="KW-0539">Nucleus</keyword>
<keyword evidence="12" id="KW-1185">Reference proteome</keyword>
<dbReference type="InterPro" id="IPR001965">
    <property type="entry name" value="Znf_PHD"/>
</dbReference>
<feature type="compositionally biased region" description="Low complexity" evidence="8">
    <location>
        <begin position="1471"/>
        <end position="1486"/>
    </location>
</feature>
<dbReference type="CDD" id="cd15670">
    <property type="entry name" value="ePHD_BRPF"/>
    <property type="match status" value="1"/>
</dbReference>
<feature type="compositionally biased region" description="Acidic residues" evidence="8">
    <location>
        <begin position="1231"/>
        <end position="1259"/>
    </location>
</feature>
<feature type="compositionally biased region" description="Acidic residues" evidence="8">
    <location>
        <begin position="1322"/>
        <end position="1334"/>
    </location>
</feature>
<dbReference type="InterPro" id="IPR050701">
    <property type="entry name" value="Histone_Mod_Regulator"/>
</dbReference>
<dbReference type="Proteomes" id="UP000298138">
    <property type="component" value="Unassembled WGS sequence"/>
</dbReference>
<feature type="domain" description="PHD-type" evidence="9">
    <location>
        <begin position="549"/>
        <end position="599"/>
    </location>
</feature>
<feature type="region of interest" description="Disordered" evidence="8">
    <location>
        <begin position="1"/>
        <end position="66"/>
    </location>
</feature>
<reference evidence="11 12" key="1">
    <citation type="submission" date="2019-04" db="EMBL/GenBank/DDBJ databases">
        <title>Comparative genomics and transcriptomics to analyze fruiting body development in filamentous ascomycetes.</title>
        <authorList>
            <consortium name="DOE Joint Genome Institute"/>
            <person name="Lutkenhaus R."/>
            <person name="Traeger S."/>
            <person name="Breuer J."/>
            <person name="Kuo A."/>
            <person name="Lipzen A."/>
            <person name="Pangilinan J."/>
            <person name="Dilworth D."/>
            <person name="Sandor L."/>
            <person name="Poggeler S."/>
            <person name="Barry K."/>
            <person name="Grigoriev I.V."/>
            <person name="Nowrousian M."/>
        </authorList>
    </citation>
    <scope>NUCLEOTIDE SEQUENCE [LARGE SCALE GENOMIC DNA]</scope>
    <source>
        <strain evidence="11 12">CBS 389.68</strain>
    </source>
</reference>
<feature type="compositionally biased region" description="Polar residues" evidence="8">
    <location>
        <begin position="1410"/>
        <end position="1423"/>
    </location>
</feature>
<feature type="compositionally biased region" description="Basic and acidic residues" evidence="8">
    <location>
        <begin position="374"/>
        <end position="388"/>
    </location>
</feature>
<protein>
    <recommendedName>
        <fullName evidence="13">PHD finger domain-containing protein</fullName>
    </recommendedName>
</protein>
<dbReference type="PROSITE" id="PS51805">
    <property type="entry name" value="EPHD"/>
    <property type="match status" value="1"/>
</dbReference>
<dbReference type="PROSITE" id="PS50016">
    <property type="entry name" value="ZF_PHD_2"/>
    <property type="match status" value="1"/>
</dbReference>
<dbReference type="InterPro" id="IPR019786">
    <property type="entry name" value="Zinc_finger_PHD-type_CS"/>
</dbReference>
<dbReference type="FunFam" id="3.30.40.10:FF:000007">
    <property type="entry name" value="Bromodomain containing 1, isoform CRA_b"/>
    <property type="match status" value="1"/>
</dbReference>
<evidence type="ECO:0000256" key="8">
    <source>
        <dbReference type="SAM" id="MobiDB-lite"/>
    </source>
</evidence>
<keyword evidence="5" id="KW-0862">Zinc</keyword>
<dbReference type="InterPro" id="IPR019542">
    <property type="entry name" value="Enhancer_polycomb-like_N"/>
</dbReference>
<dbReference type="InterPro" id="IPR019787">
    <property type="entry name" value="Znf_PHD-finger"/>
</dbReference>
<evidence type="ECO:0000313" key="12">
    <source>
        <dbReference type="Proteomes" id="UP000298138"/>
    </source>
</evidence>
<proteinExistence type="predicted"/>
<sequence>MASASGSPAPFSTPTAPGNRGRGRPRLANNPTPATIPRRAIGGTVNKMGEIIPGTPIPGTRRRLPSFGMGYRPGGAGGGGRYIHPTTGEEVPAALYRDLVKKGCTLEELMESARKQAALHPPSGPPPASLDADGVYKPREERSYTEFHPDFEPKKRLFVYSAEEVDGDRYQPPNLDHQKTAKIPDIKEEEDEDNNMGDQHLAVEGSGEKGGRESRSASAAGYPASPSIRSTANTPRMDIDDPPHLQPKTTFGYPVAMEGVESTDPSLAGFTPPPPSSIDFSLATTRDGQTTLESQKAQVQTQTPAATPTDLTQAEETTRLPPPQPSTPSAQTGSPRRGKDNTPTLASLRPHRSNAGKIPTPRPPPPSTSRRSSRRETHNAGDEKLHLRDPSFRLIQPYKYSDIAWTSEIGTTGGYGLNNPTSQKLSDRMINVGYQRTPKFERPQTLIRYYPDPAVDEDLGTTTEELVEYDMDEQDEKWLTSYNNIHSQTSNLTISRELFELAMTKVEKEWVALERRIPKQPAKANASSSGRRRSAAQNGEEPEDEGSEDSKCAICDDGECENANAIVFCDGCDLAVHQECYGVPYIPEGQWHCRKCQQIPRQTAHCVFCPNTDGAFKQTTTNLWAHLLCAIWIPEVRLANPAFMEPVEGLESVPRSRWKLHCYICKQKMGACIQCSNKSCYLAFHVTCGRRARLHMKMKNSSGPGAQLESSGLKAYCDKHVPPDWRRENDVDNAIIDAMEYYAMEFGSREWGDSQAAAVGGPSVFNEDDYATGPLPRINLKVNNKRKRPETTEPPELVWKLQSGAPVIPRVLFAKIVDHMTAHGVEDAQQFTSDICKYWTLKREVRRGACLIRRLQVQADSSSFTSLEVTRKNYAALGRARGEKQLEIRKEFAQNLQHNMAQLLEMVSSEQWQQRKEWINDADKLREYIDAIYFPELQLMRTLLSGTEKLDTNRCFQRGWYYVRDRIEHRLYPTIAALARDIRAVVCSSPDAPELQKIPVEEYRTPTFVPNPQSGNTEKSEKDITALGEQILLAMEEPLKTSEAMQHMIWKMRQERPGKRLKFSDTLDQNEISQQSSSNSPGKVVDSPSAQLAQESFPQKPKLAPSVSSEINLPTLSVRNTGVLAEVVTAVSSALNPLKWTKSYPPWFVNDYGSNVFLAETISSVDFDQALSQVDADPAKLVPRVVDESQGQPVALSPPSPASLQPVSAASESQPIKAPTTPVPEVHIDTDIEMTDAYGDEDAPGEDDEDAPGEDDEDYIAPAEFSYRPSPYPDVGSAPPPSIIPPTSPDVVPPSASAPPAPIPGDTLSVPSPYSLLHPDLHDEDAEGEPDDEMIPPPQQILQRLEKPSNSVLDRVAKSQTAHHASIRNDENLMGGYRAEDLPSPLADFGDHDSGHPVNSEANGDGPGYSSENQQQAEQTDNQLLPELPRPSSAHSSADNDQMLEEMTNTSVLSDYPDTIPDSDLPPVLESSGKAKSRASSGSPKKNTTPQANKKAGFQRDSNGKFRKGKAAAGGSGTPDAKMTSTPRSRRKRA</sequence>
<dbReference type="FunFam" id="3.30.40.10:FF:000008">
    <property type="entry name" value="Bromodomain containing 1, isoform CRA_a"/>
    <property type="match status" value="1"/>
</dbReference>
<feature type="region of interest" description="Disordered" evidence="8">
    <location>
        <begin position="519"/>
        <end position="549"/>
    </location>
</feature>
<feature type="compositionally biased region" description="Polar residues" evidence="8">
    <location>
        <begin position="278"/>
        <end position="294"/>
    </location>
</feature>
<dbReference type="InParanoid" id="A0A4S2MTU2"/>
<dbReference type="CDD" id="cd15492">
    <property type="entry name" value="PHD_BRPF_JADE_like"/>
    <property type="match status" value="1"/>
</dbReference>
<evidence type="ECO:0000259" key="10">
    <source>
        <dbReference type="PROSITE" id="PS51805"/>
    </source>
</evidence>
<feature type="compositionally biased region" description="Low complexity" evidence="8">
    <location>
        <begin position="1202"/>
        <end position="1211"/>
    </location>
</feature>
<feature type="compositionally biased region" description="Basic and acidic residues" evidence="8">
    <location>
        <begin position="206"/>
        <end position="215"/>
    </location>
</feature>
<evidence type="ECO:0000256" key="7">
    <source>
        <dbReference type="PROSITE-ProRule" id="PRU00146"/>
    </source>
</evidence>
<feature type="region of interest" description="Disordered" evidence="8">
    <location>
        <begin position="114"/>
        <end position="134"/>
    </location>
</feature>
<dbReference type="InterPro" id="IPR034732">
    <property type="entry name" value="EPHD"/>
</dbReference>
<dbReference type="OrthoDB" id="20839at2759"/>
<dbReference type="EMBL" id="ML220128">
    <property type="protein sequence ID" value="TGZ79920.1"/>
    <property type="molecule type" value="Genomic_DNA"/>
</dbReference>
<dbReference type="SUPFAM" id="SSF57903">
    <property type="entry name" value="FYVE/PHD zinc finger"/>
    <property type="match status" value="1"/>
</dbReference>
<feature type="region of interest" description="Disordered" evidence="8">
    <location>
        <begin position="1070"/>
        <end position="1090"/>
    </location>
</feature>
<dbReference type="GO" id="GO:0008270">
    <property type="term" value="F:zinc ion binding"/>
    <property type="evidence" value="ECO:0007669"/>
    <property type="project" value="UniProtKB-KW"/>
</dbReference>
<evidence type="ECO:0000256" key="4">
    <source>
        <dbReference type="ARBA" id="ARBA00022771"/>
    </source>
</evidence>
<dbReference type="PROSITE" id="PS01359">
    <property type="entry name" value="ZF_PHD_1"/>
    <property type="match status" value="1"/>
</dbReference>
<dbReference type="Pfam" id="PF13831">
    <property type="entry name" value="PHD_2"/>
    <property type="match status" value="1"/>
</dbReference>
<dbReference type="Pfam" id="PF10513">
    <property type="entry name" value="EPL1"/>
    <property type="match status" value="1"/>
</dbReference>
<dbReference type="PANTHER" id="PTHR13793">
    <property type="entry name" value="PHD FINGER PROTEINS"/>
    <property type="match status" value="1"/>
</dbReference>
<organism evidence="11 12">
    <name type="scientific">Ascodesmis nigricans</name>
    <dbReference type="NCBI Taxonomy" id="341454"/>
    <lineage>
        <taxon>Eukaryota</taxon>
        <taxon>Fungi</taxon>
        <taxon>Dikarya</taxon>
        <taxon>Ascomycota</taxon>
        <taxon>Pezizomycotina</taxon>
        <taxon>Pezizomycetes</taxon>
        <taxon>Pezizales</taxon>
        <taxon>Ascodesmidaceae</taxon>
        <taxon>Ascodesmis</taxon>
    </lineage>
</organism>
<dbReference type="Gene3D" id="3.30.40.10">
    <property type="entry name" value="Zinc/RING finger domain, C3HC4 (zinc finger)"/>
    <property type="match status" value="2"/>
</dbReference>
<dbReference type="InterPro" id="IPR011011">
    <property type="entry name" value="Znf_FYVE_PHD"/>
</dbReference>
<name>A0A4S2MTU2_9PEZI</name>
<evidence type="ECO:0008006" key="13">
    <source>
        <dbReference type="Google" id="ProtNLM"/>
    </source>
</evidence>
<dbReference type="GO" id="GO:0005634">
    <property type="term" value="C:nucleus"/>
    <property type="evidence" value="ECO:0007669"/>
    <property type="project" value="UniProtKB-SubCell"/>
</dbReference>
<feature type="compositionally biased region" description="Basic and acidic residues" evidence="8">
    <location>
        <begin position="176"/>
        <end position="186"/>
    </location>
</feature>
<feature type="region of interest" description="Disordered" evidence="8">
    <location>
        <begin position="167"/>
        <end position="388"/>
    </location>
</feature>
<feature type="domain" description="PHD-type" evidence="10">
    <location>
        <begin position="603"/>
        <end position="721"/>
    </location>
</feature>
<evidence type="ECO:0000256" key="2">
    <source>
        <dbReference type="ARBA" id="ARBA00022723"/>
    </source>
</evidence>
<dbReference type="GO" id="GO:0006357">
    <property type="term" value="P:regulation of transcription by RNA polymerase II"/>
    <property type="evidence" value="ECO:0007669"/>
    <property type="project" value="TreeGrafter"/>
</dbReference>
<keyword evidence="4 7" id="KW-0863">Zinc-finger</keyword>
<feature type="compositionally biased region" description="Polar residues" evidence="8">
    <location>
        <begin position="1348"/>
        <end position="1363"/>
    </location>
</feature>
<evidence type="ECO:0000259" key="9">
    <source>
        <dbReference type="PROSITE" id="PS50016"/>
    </source>
</evidence>
<feature type="compositionally biased region" description="Pro residues" evidence="8">
    <location>
        <begin position="1278"/>
        <end position="1303"/>
    </location>
</feature>